<dbReference type="PANTHER" id="PTHR35530:SF2">
    <property type="entry name" value="BSL4019 PROTEIN"/>
    <property type="match status" value="1"/>
</dbReference>
<dbReference type="Gene3D" id="3.30.429.10">
    <property type="entry name" value="Macrophage Migration Inhibitory Factor"/>
    <property type="match status" value="1"/>
</dbReference>
<gene>
    <name evidence="4" type="ORF">DDE19_28425</name>
</gene>
<evidence type="ECO:0000256" key="1">
    <source>
        <dbReference type="ARBA" id="ARBA00006723"/>
    </source>
</evidence>
<dbReference type="RefSeq" id="WP_124822340.1">
    <property type="nucleotide sequence ID" value="NZ_JBEZZI010000004.1"/>
</dbReference>
<protein>
    <submittedName>
        <fullName evidence="4">4-oxalocrotonate tautomerase</fullName>
    </submittedName>
</protein>
<accession>A0A3N9XXS5</accession>
<organism evidence="4 5">
    <name type="scientific">Micromonospora ureilytica</name>
    <dbReference type="NCBI Taxonomy" id="709868"/>
    <lineage>
        <taxon>Bacteria</taxon>
        <taxon>Bacillati</taxon>
        <taxon>Actinomycetota</taxon>
        <taxon>Actinomycetes</taxon>
        <taxon>Micromonosporales</taxon>
        <taxon>Micromonosporaceae</taxon>
        <taxon>Micromonospora</taxon>
    </lineage>
</organism>
<sequence>MPLVTVNVPEGTFSLAQKQKVVSGITDLLVEIEQVEDVRPYVTVLVNEIADGGWGVAGNVFTAKALADNFGVGPK</sequence>
<name>A0A3N9XXS5_9ACTN</name>
<dbReference type="GO" id="GO:0016853">
    <property type="term" value="F:isomerase activity"/>
    <property type="evidence" value="ECO:0007669"/>
    <property type="project" value="UniProtKB-KW"/>
</dbReference>
<keyword evidence="2" id="KW-0413">Isomerase</keyword>
<comment type="caution">
    <text evidence="4">The sequence shown here is derived from an EMBL/GenBank/DDBJ whole genome shotgun (WGS) entry which is preliminary data.</text>
</comment>
<feature type="domain" description="4-oxalocrotonate tautomerase-like" evidence="3">
    <location>
        <begin position="2"/>
        <end position="63"/>
    </location>
</feature>
<dbReference type="SUPFAM" id="SSF55331">
    <property type="entry name" value="Tautomerase/MIF"/>
    <property type="match status" value="1"/>
</dbReference>
<dbReference type="AlphaFoldDB" id="A0A3N9XXS5"/>
<dbReference type="PANTHER" id="PTHR35530">
    <property type="entry name" value="TAUTOMERASE-RELATED"/>
    <property type="match status" value="1"/>
</dbReference>
<proteinExistence type="inferred from homology"/>
<dbReference type="Pfam" id="PF01361">
    <property type="entry name" value="Tautomerase"/>
    <property type="match status" value="1"/>
</dbReference>
<dbReference type="EMBL" id="QDGB01000348">
    <property type="protein sequence ID" value="RQX12403.1"/>
    <property type="molecule type" value="Genomic_DNA"/>
</dbReference>
<evidence type="ECO:0000313" key="4">
    <source>
        <dbReference type="EMBL" id="RQX12403.1"/>
    </source>
</evidence>
<reference evidence="4 5" key="1">
    <citation type="submission" date="2018-04" db="EMBL/GenBank/DDBJ databases">
        <title>Micromonosporas from Atacama Desert.</title>
        <authorList>
            <person name="Carro L."/>
            <person name="Klenk H.-P."/>
            <person name="Goodfellow M."/>
        </authorList>
    </citation>
    <scope>NUCLEOTIDE SEQUENCE [LARGE SCALE GENOMIC DNA]</scope>
    <source>
        <strain evidence="4 5">LB19</strain>
    </source>
</reference>
<comment type="similarity">
    <text evidence="1">Belongs to the 4-oxalocrotonate tautomerase family.</text>
</comment>
<evidence type="ECO:0000256" key="2">
    <source>
        <dbReference type="ARBA" id="ARBA00023235"/>
    </source>
</evidence>
<dbReference type="Proteomes" id="UP000278981">
    <property type="component" value="Unassembled WGS sequence"/>
</dbReference>
<dbReference type="OrthoDB" id="9799841at2"/>
<evidence type="ECO:0000259" key="3">
    <source>
        <dbReference type="Pfam" id="PF01361"/>
    </source>
</evidence>
<dbReference type="InterPro" id="IPR004370">
    <property type="entry name" value="4-OT-like_dom"/>
</dbReference>
<evidence type="ECO:0000313" key="5">
    <source>
        <dbReference type="Proteomes" id="UP000278981"/>
    </source>
</evidence>
<dbReference type="InterPro" id="IPR014347">
    <property type="entry name" value="Tautomerase/MIF_sf"/>
</dbReference>